<dbReference type="Pfam" id="PF11695">
    <property type="entry name" value="DUF3291"/>
    <property type="match status" value="1"/>
</dbReference>
<dbReference type="InterPro" id="IPR011008">
    <property type="entry name" value="Dimeric_a/b-barrel"/>
</dbReference>
<dbReference type="Gene3D" id="3.30.70.100">
    <property type="match status" value="1"/>
</dbReference>
<dbReference type="RefSeq" id="WP_211938623.1">
    <property type="nucleotide sequence ID" value="NZ_CP073078.1"/>
</dbReference>
<evidence type="ECO:0000259" key="1">
    <source>
        <dbReference type="Pfam" id="PF11695"/>
    </source>
</evidence>
<evidence type="ECO:0000313" key="3">
    <source>
        <dbReference type="Proteomes" id="UP000676409"/>
    </source>
</evidence>
<dbReference type="Proteomes" id="UP000676409">
    <property type="component" value="Chromosome"/>
</dbReference>
<dbReference type="InterPro" id="IPR021708">
    <property type="entry name" value="DUF3291"/>
</dbReference>
<evidence type="ECO:0000313" key="2">
    <source>
        <dbReference type="EMBL" id="QUD88573.1"/>
    </source>
</evidence>
<dbReference type="EMBL" id="CP073078">
    <property type="protein sequence ID" value="QUD88573.1"/>
    <property type="molecule type" value="Genomic_DNA"/>
</dbReference>
<accession>A0A975FZX3</accession>
<sequence>MTAYHLAQINIGTLKAPMDAPETAGFAENLERINALADNQPGFVWRLVGEADNATDLKFFDDPMTLLNMSVWTDLESLAAFVYRTDHRDVMRRRAEWFHRMELYMVLWWVPAGHVPTPQEAIARLETLRRLGPSPEAFTFKTPFPPPGEGKAVEPVLDECA</sequence>
<dbReference type="SUPFAM" id="SSF54909">
    <property type="entry name" value="Dimeric alpha+beta barrel"/>
    <property type="match status" value="1"/>
</dbReference>
<dbReference type="AlphaFoldDB" id="A0A975FZX3"/>
<protein>
    <submittedName>
        <fullName evidence="2">DUF3291 domain-containing protein</fullName>
    </submittedName>
</protein>
<gene>
    <name evidence="2" type="ORF">KCG34_01390</name>
</gene>
<name>A0A975FZX3_9CAUL</name>
<feature type="domain" description="DUF3291" evidence="1">
    <location>
        <begin position="6"/>
        <end position="142"/>
    </location>
</feature>
<dbReference type="KEGG" id="caul:KCG34_01390"/>
<keyword evidence="3" id="KW-1185">Reference proteome</keyword>
<organism evidence="2 3">
    <name type="scientific">Phenylobacterium montanum</name>
    <dbReference type="NCBI Taxonomy" id="2823693"/>
    <lineage>
        <taxon>Bacteria</taxon>
        <taxon>Pseudomonadati</taxon>
        <taxon>Pseudomonadota</taxon>
        <taxon>Alphaproteobacteria</taxon>
        <taxon>Caulobacterales</taxon>
        <taxon>Caulobacteraceae</taxon>
        <taxon>Phenylobacterium</taxon>
    </lineage>
</organism>
<reference evidence="2" key="1">
    <citation type="submission" date="2021-04" db="EMBL/GenBank/DDBJ databases">
        <title>The complete genome sequence of Caulobacter sp. S6.</title>
        <authorList>
            <person name="Tang Y."/>
            <person name="Ouyang W."/>
            <person name="Liu Q."/>
            <person name="Huang B."/>
            <person name="Guo Z."/>
            <person name="Lei P."/>
        </authorList>
    </citation>
    <scope>NUCLEOTIDE SEQUENCE</scope>
    <source>
        <strain evidence="2">S6</strain>
    </source>
</reference>
<proteinExistence type="predicted"/>